<dbReference type="GO" id="GO:0005524">
    <property type="term" value="F:ATP binding"/>
    <property type="evidence" value="ECO:0007669"/>
    <property type="project" value="UniProtKB-UniRule"/>
</dbReference>
<dbReference type="NCBIfam" id="NF041254">
    <property type="entry name" value="motor_HelR"/>
    <property type="match status" value="1"/>
</dbReference>
<keyword evidence="1 5" id="KW-0547">Nucleotide-binding</keyword>
<protein>
    <submittedName>
        <fullName evidence="7">AAA family ATPase</fullName>
    </submittedName>
</protein>
<dbReference type="RefSeq" id="WP_097798840.1">
    <property type="nucleotide sequence ID" value="NZ_CP025570.1"/>
</dbReference>
<dbReference type="InterPro" id="IPR014016">
    <property type="entry name" value="UvrD-like_ATP-bd"/>
</dbReference>
<sequence>MPLTTPGTPHDSLFELSGRAAAKATPALLGPDPDRLAEVVARVRSRRSQLHHEIETLRRAPGGLGRGALDRDQSIHRLTRQLGVLERFGPDIVLGRMSFSDGREPVYVGRLGLSDDHDRRLLVDWRAPAAEPFFAATSADPMGLSSRRRYQWVDGRVRDYWDEILDADSATAGAALDDQSSFIASLGSARTPQMRDVLATIAADQDAVIRARSRGALVVEGGPGTGKTVVALHRAAYLLYADPRLDGRAGAVLLVGPHAGYLNYVAGVLPSLGEDGVRAATLAEMVPQGRDAVPEPDRRVAALKSAAAMVGAVDPAVGLYEEAPTGRTVVETPWVDLDLDPEDWAEAFDAPAPSTPHNEARDQIWEALIEILVDKVDPQQAPVELVRRALLDNEELRRLFSRTWPVLDPAQTVTDLWSVPAYLRRCAPWLSQAEVAALQRPESRPWTDADLPLLDAARRRIGDPAAAGRRRRREKVMAEERRYMDDVVDYVLASDDNPDSSLSMLRGEDLRDALVDPDAVEEPDRDPLAGPFAHVIVDEAQELTDAQWQMLMRRCPSLSFTIVGDRAQARSGFEGSWRDRLTGLGFSDVTTRTLRVNYRTPAEVMAEAAPVIFAQVPDAVVPSSIRRGGAPVVRGRVEDLDAVLDRWLADHPEGTACVIAAETDGVNGVRGVERPRVKALNPTTVKGLEFDLVVIVEPLGTGQGRALAVDRYVSMTRTTGQLVILTR</sequence>
<dbReference type="InterPro" id="IPR000212">
    <property type="entry name" value="DNA_helicase_UvrD/REP"/>
</dbReference>
<dbReference type="SUPFAM" id="SSF52540">
    <property type="entry name" value="P-loop containing nucleoside triphosphate hydrolases"/>
    <property type="match status" value="1"/>
</dbReference>
<name>A0A3Q9UKV2_9ACTN</name>
<dbReference type="PROSITE" id="PS51198">
    <property type="entry name" value="UVRD_HELICASE_ATP_BIND"/>
    <property type="match status" value="1"/>
</dbReference>
<dbReference type="EMBL" id="CP025570">
    <property type="protein sequence ID" value="AZZ39446.1"/>
    <property type="molecule type" value="Genomic_DNA"/>
</dbReference>
<evidence type="ECO:0000259" key="6">
    <source>
        <dbReference type="PROSITE" id="PS51198"/>
    </source>
</evidence>
<dbReference type="AlphaFoldDB" id="A0A3Q9UKV2"/>
<evidence type="ECO:0000256" key="3">
    <source>
        <dbReference type="ARBA" id="ARBA00022806"/>
    </source>
</evidence>
<dbReference type="GO" id="GO:0043138">
    <property type="term" value="F:3'-5' DNA helicase activity"/>
    <property type="evidence" value="ECO:0007669"/>
    <property type="project" value="TreeGrafter"/>
</dbReference>
<evidence type="ECO:0000313" key="8">
    <source>
        <dbReference type="Proteomes" id="UP000285875"/>
    </source>
</evidence>
<reference evidence="8" key="1">
    <citation type="submission" date="2017-12" db="EMBL/GenBank/DDBJ databases">
        <title>Whole genome sequencing of Acidipropionibacterium jensenii strains JS279 and JS280.</title>
        <authorList>
            <person name="Deptula P."/>
            <person name="Laine P."/>
            <person name="Smolander O.-P."/>
            <person name="Paulin L."/>
            <person name="Auvinen P."/>
            <person name="Varmanen P."/>
        </authorList>
    </citation>
    <scope>NUCLEOTIDE SEQUENCE [LARGE SCALE GENOMIC DNA]</scope>
    <source>
        <strain evidence="8">JS280</strain>
    </source>
</reference>
<evidence type="ECO:0000313" key="7">
    <source>
        <dbReference type="EMBL" id="AZZ39446.1"/>
    </source>
</evidence>
<dbReference type="Proteomes" id="UP000285875">
    <property type="component" value="Chromosome"/>
</dbReference>
<evidence type="ECO:0000256" key="1">
    <source>
        <dbReference type="ARBA" id="ARBA00022741"/>
    </source>
</evidence>
<dbReference type="GO" id="GO:0003677">
    <property type="term" value="F:DNA binding"/>
    <property type="evidence" value="ECO:0007669"/>
    <property type="project" value="InterPro"/>
</dbReference>
<proteinExistence type="predicted"/>
<dbReference type="Gene3D" id="3.40.50.300">
    <property type="entry name" value="P-loop containing nucleotide triphosphate hydrolases"/>
    <property type="match status" value="2"/>
</dbReference>
<feature type="binding site" evidence="5">
    <location>
        <begin position="221"/>
        <end position="228"/>
    </location>
    <ligand>
        <name>ATP</name>
        <dbReference type="ChEBI" id="CHEBI:30616"/>
    </ligand>
</feature>
<keyword evidence="2 5" id="KW-0378">Hydrolase</keyword>
<keyword evidence="3 5" id="KW-0347">Helicase</keyword>
<dbReference type="GO" id="GO:0005829">
    <property type="term" value="C:cytosol"/>
    <property type="evidence" value="ECO:0007669"/>
    <property type="project" value="TreeGrafter"/>
</dbReference>
<gene>
    <name evidence="7" type="ORF">C0Z10_06445</name>
</gene>
<evidence type="ECO:0000256" key="5">
    <source>
        <dbReference type="PROSITE-ProRule" id="PRU00560"/>
    </source>
</evidence>
<dbReference type="InterPro" id="IPR027417">
    <property type="entry name" value="P-loop_NTPase"/>
</dbReference>
<evidence type="ECO:0000256" key="2">
    <source>
        <dbReference type="ARBA" id="ARBA00022801"/>
    </source>
</evidence>
<organism evidence="7 8">
    <name type="scientific">Acidipropionibacterium jensenii</name>
    <dbReference type="NCBI Taxonomy" id="1749"/>
    <lineage>
        <taxon>Bacteria</taxon>
        <taxon>Bacillati</taxon>
        <taxon>Actinomycetota</taxon>
        <taxon>Actinomycetes</taxon>
        <taxon>Propionibacteriales</taxon>
        <taxon>Propionibacteriaceae</taxon>
        <taxon>Acidipropionibacterium</taxon>
    </lineage>
</organism>
<keyword evidence="4 5" id="KW-0067">ATP-binding</keyword>
<accession>A0A3Q9UKV2</accession>
<dbReference type="KEGG" id="aji:C0Z10_06445"/>
<dbReference type="GO" id="GO:0000725">
    <property type="term" value="P:recombinational repair"/>
    <property type="evidence" value="ECO:0007669"/>
    <property type="project" value="TreeGrafter"/>
</dbReference>
<dbReference type="PANTHER" id="PTHR11070:SF45">
    <property type="entry name" value="DNA 3'-5' HELICASE"/>
    <property type="match status" value="1"/>
</dbReference>
<dbReference type="PANTHER" id="PTHR11070">
    <property type="entry name" value="UVRD / RECB / PCRA DNA HELICASE FAMILY MEMBER"/>
    <property type="match status" value="1"/>
</dbReference>
<dbReference type="GO" id="GO:0016787">
    <property type="term" value="F:hydrolase activity"/>
    <property type="evidence" value="ECO:0007669"/>
    <property type="project" value="UniProtKB-UniRule"/>
</dbReference>
<evidence type="ECO:0000256" key="4">
    <source>
        <dbReference type="ARBA" id="ARBA00022840"/>
    </source>
</evidence>
<feature type="domain" description="UvrD-like helicase ATP-binding" evidence="6">
    <location>
        <begin position="200"/>
        <end position="601"/>
    </location>
</feature>